<evidence type="ECO:0000256" key="1">
    <source>
        <dbReference type="ARBA" id="ARBA00004401"/>
    </source>
</evidence>
<evidence type="ECO:0000256" key="8">
    <source>
        <dbReference type="ARBA" id="ARBA00024235"/>
    </source>
</evidence>
<feature type="transmembrane region" description="Helical" evidence="9">
    <location>
        <begin position="29"/>
        <end position="50"/>
    </location>
</feature>
<dbReference type="Pfam" id="PF09976">
    <property type="entry name" value="TPR_21"/>
    <property type="match status" value="1"/>
</dbReference>
<dbReference type="PANTHER" id="PTHR38035">
    <property type="entry name" value="UPF0070 PROTEIN YFGM"/>
    <property type="match status" value="1"/>
</dbReference>
<evidence type="ECO:0000313" key="12">
    <source>
        <dbReference type="Proteomes" id="UP000463224"/>
    </source>
</evidence>
<evidence type="ECO:0000256" key="5">
    <source>
        <dbReference type="ARBA" id="ARBA00023136"/>
    </source>
</evidence>
<evidence type="ECO:0000256" key="9">
    <source>
        <dbReference type="SAM" id="Phobius"/>
    </source>
</evidence>
<keyword evidence="3 9" id="KW-0812">Transmembrane</keyword>
<feature type="domain" description="Ancillary SecYEG translocon subunit/Cell division coordinator CpoB TPR" evidence="10">
    <location>
        <begin position="20"/>
        <end position="192"/>
    </location>
</feature>
<keyword evidence="6" id="KW-0143">Chaperone</keyword>
<dbReference type="Gene3D" id="1.25.40.10">
    <property type="entry name" value="Tetratricopeptide repeat domain"/>
    <property type="match status" value="1"/>
</dbReference>
<dbReference type="InterPro" id="IPR026039">
    <property type="entry name" value="YfgM"/>
</dbReference>
<proteinExistence type="inferred from homology"/>
<evidence type="ECO:0000256" key="6">
    <source>
        <dbReference type="ARBA" id="ARBA00023186"/>
    </source>
</evidence>
<dbReference type="Proteomes" id="UP000463224">
    <property type="component" value="Unassembled WGS sequence"/>
</dbReference>
<evidence type="ECO:0000256" key="4">
    <source>
        <dbReference type="ARBA" id="ARBA00022989"/>
    </source>
</evidence>
<keyword evidence="5 9" id="KW-0472">Membrane</keyword>
<organism evidence="11 12">
    <name type="scientific">Nitratireductor arenosus</name>
    <dbReference type="NCBI Taxonomy" id="2682096"/>
    <lineage>
        <taxon>Bacteria</taxon>
        <taxon>Pseudomonadati</taxon>
        <taxon>Pseudomonadota</taxon>
        <taxon>Alphaproteobacteria</taxon>
        <taxon>Hyphomicrobiales</taxon>
        <taxon>Phyllobacteriaceae</taxon>
        <taxon>Nitratireductor</taxon>
    </lineage>
</organism>
<dbReference type="AlphaFoldDB" id="A0A844QHG2"/>
<gene>
    <name evidence="11" type="ORF">GN330_15925</name>
</gene>
<comment type="caution">
    <text evidence="11">The sequence shown here is derived from an EMBL/GenBank/DDBJ whole genome shotgun (WGS) entry which is preliminary data.</text>
</comment>
<reference evidence="11 12" key="1">
    <citation type="submission" date="2019-12" db="EMBL/GenBank/DDBJ databases">
        <title>Nitratireductor arenosus sp. nov., Isolated from sea sand, Jeju island, South Korea.</title>
        <authorList>
            <person name="Kim W."/>
        </authorList>
    </citation>
    <scope>NUCLEOTIDE SEQUENCE [LARGE SCALE GENOMIC DNA]</scope>
    <source>
        <strain evidence="11 12">CAU 1489</strain>
    </source>
</reference>
<dbReference type="InterPro" id="IPR011990">
    <property type="entry name" value="TPR-like_helical_dom_sf"/>
</dbReference>
<sequence>MSDDSFIREVSEELRQDQAKALWDRYGPFILGVAVLVVLATAGVVGWNYWTQTQASRSGDAFSEALNFASEGQDDEALAALEKLEQDGYGAYPVLARLRAATVMAEKGDYDGAVAAFDAVAGDGSVPGSIRDMARLRAALLLVDHGGYDEVSARVEPLTADTNALRHSAREALGLAAWKEGKPTDALKLFDQIAEDTAAPRNAQERAKLLVELIRGSGDAS</sequence>
<evidence type="ECO:0000313" key="11">
    <source>
        <dbReference type="EMBL" id="MVA98735.1"/>
    </source>
</evidence>
<dbReference type="GO" id="GO:0044877">
    <property type="term" value="F:protein-containing complex binding"/>
    <property type="evidence" value="ECO:0007669"/>
    <property type="project" value="InterPro"/>
</dbReference>
<dbReference type="RefSeq" id="WP_156713637.1">
    <property type="nucleotide sequence ID" value="NZ_WPHG01000003.1"/>
</dbReference>
<comment type="similarity">
    <text evidence="7">Belongs to the YfgM family.</text>
</comment>
<evidence type="ECO:0000256" key="7">
    <source>
        <dbReference type="ARBA" id="ARBA00024197"/>
    </source>
</evidence>
<dbReference type="PANTHER" id="PTHR38035:SF1">
    <property type="entry name" value="ANCILLARY SECYEG TRANSLOCON SUBUNIT"/>
    <property type="match status" value="1"/>
</dbReference>
<name>A0A844QHG2_9HYPH</name>
<evidence type="ECO:0000259" key="10">
    <source>
        <dbReference type="Pfam" id="PF09976"/>
    </source>
</evidence>
<evidence type="ECO:0000256" key="3">
    <source>
        <dbReference type="ARBA" id="ARBA00022692"/>
    </source>
</evidence>
<accession>A0A844QHG2</accession>
<dbReference type="EMBL" id="WPHG01000003">
    <property type="protein sequence ID" value="MVA98735.1"/>
    <property type="molecule type" value="Genomic_DNA"/>
</dbReference>
<comment type="subcellular location">
    <subcellularLocation>
        <location evidence="1">Cell membrane</location>
        <topology evidence="1">Single-pass type II membrane protein</topology>
    </subcellularLocation>
</comment>
<dbReference type="GO" id="GO:0005886">
    <property type="term" value="C:plasma membrane"/>
    <property type="evidence" value="ECO:0007669"/>
    <property type="project" value="UniProtKB-SubCell"/>
</dbReference>
<evidence type="ECO:0000256" key="2">
    <source>
        <dbReference type="ARBA" id="ARBA00022475"/>
    </source>
</evidence>
<keyword evidence="4 9" id="KW-1133">Transmembrane helix</keyword>
<keyword evidence="2" id="KW-1003">Cell membrane</keyword>
<keyword evidence="12" id="KW-1185">Reference proteome</keyword>
<dbReference type="InterPro" id="IPR018704">
    <property type="entry name" value="SecYEG/CpoB_TPR"/>
</dbReference>
<protein>
    <recommendedName>
        <fullName evidence="8">Ancillary SecYEG translocon subunit</fullName>
    </recommendedName>
</protein>